<feature type="coiled-coil region" evidence="1">
    <location>
        <begin position="122"/>
        <end position="204"/>
    </location>
</feature>
<feature type="region of interest" description="Disordered" evidence="2">
    <location>
        <begin position="977"/>
        <end position="1006"/>
    </location>
</feature>
<reference evidence="6" key="1">
    <citation type="journal article" date="2019" name="Int. J. Syst. Evol. Microbiol.">
        <title>The Global Catalogue of Microorganisms (GCM) 10K type strain sequencing project: providing services to taxonomists for standard genome sequencing and annotation.</title>
        <authorList>
            <consortium name="The Broad Institute Genomics Platform"/>
            <consortium name="The Broad Institute Genome Sequencing Center for Infectious Disease"/>
            <person name="Wu L."/>
            <person name="Ma J."/>
        </authorList>
    </citation>
    <scope>NUCLEOTIDE SEQUENCE [LARGE SCALE GENOMIC DNA]</scope>
    <source>
        <strain evidence="6">JCM 9371</strain>
    </source>
</reference>
<feature type="transmembrane region" description="Helical" evidence="3">
    <location>
        <begin position="1014"/>
        <end position="1033"/>
    </location>
</feature>
<dbReference type="InterPro" id="IPR027417">
    <property type="entry name" value="P-loop_NTPase"/>
</dbReference>
<evidence type="ECO:0000259" key="4">
    <source>
        <dbReference type="SMART" id="SM00382"/>
    </source>
</evidence>
<protein>
    <recommendedName>
        <fullName evidence="4">AAA+ ATPase domain-containing protein</fullName>
    </recommendedName>
</protein>
<organism evidence="5 6">
    <name type="scientific">Actinomadura fibrosa</name>
    <dbReference type="NCBI Taxonomy" id="111802"/>
    <lineage>
        <taxon>Bacteria</taxon>
        <taxon>Bacillati</taxon>
        <taxon>Actinomycetota</taxon>
        <taxon>Actinomycetes</taxon>
        <taxon>Streptosporangiales</taxon>
        <taxon>Thermomonosporaceae</taxon>
        <taxon>Actinomadura</taxon>
    </lineage>
</organism>
<feature type="compositionally biased region" description="Low complexity" evidence="2">
    <location>
        <begin position="977"/>
        <end position="989"/>
    </location>
</feature>
<evidence type="ECO:0000256" key="1">
    <source>
        <dbReference type="SAM" id="Coils"/>
    </source>
</evidence>
<dbReference type="RefSeq" id="WP_131756372.1">
    <property type="nucleotide sequence ID" value="NZ_CAACUY010000015.1"/>
</dbReference>
<dbReference type="EMBL" id="JBHTGP010000013">
    <property type="protein sequence ID" value="MFD0688027.1"/>
    <property type="molecule type" value="Genomic_DNA"/>
</dbReference>
<dbReference type="SMART" id="SM00382">
    <property type="entry name" value="AAA"/>
    <property type="match status" value="1"/>
</dbReference>
<keyword evidence="3" id="KW-0812">Transmembrane</keyword>
<gene>
    <name evidence="5" type="ORF">ACFQZM_26275</name>
</gene>
<dbReference type="Proteomes" id="UP001597063">
    <property type="component" value="Unassembled WGS sequence"/>
</dbReference>
<keyword evidence="3" id="KW-0472">Membrane</keyword>
<evidence type="ECO:0000313" key="6">
    <source>
        <dbReference type="Proteomes" id="UP001597063"/>
    </source>
</evidence>
<name>A0ABW2XSY1_9ACTN</name>
<feature type="compositionally biased region" description="Basic and acidic residues" evidence="2">
    <location>
        <begin position="88"/>
        <end position="98"/>
    </location>
</feature>
<evidence type="ECO:0000256" key="2">
    <source>
        <dbReference type="SAM" id="MobiDB-lite"/>
    </source>
</evidence>
<keyword evidence="3" id="KW-1133">Transmembrane helix</keyword>
<feature type="domain" description="AAA+ ATPase" evidence="4">
    <location>
        <begin position="595"/>
        <end position="727"/>
    </location>
</feature>
<accession>A0ABW2XSY1</accession>
<feature type="compositionally biased region" description="Polar residues" evidence="2">
    <location>
        <begin position="847"/>
        <end position="860"/>
    </location>
</feature>
<proteinExistence type="predicted"/>
<keyword evidence="6" id="KW-1185">Reference proteome</keyword>
<feature type="region of interest" description="Disordered" evidence="2">
    <location>
        <begin position="46"/>
        <end position="100"/>
    </location>
</feature>
<dbReference type="InterPro" id="IPR003593">
    <property type="entry name" value="AAA+_ATPase"/>
</dbReference>
<sequence>MTNDPPAPQSPDPEEPLDQILADFLRLMDEANDLMLPDDEVERRLRRLKRGDFPDGGESPPAEPNGLDGGDAGDFDGLPDLPPSPQDDADRGEADCLDPRWMSAQEVEAARLAAEGIRAAAVKRAAEVEAEARQRAAAMELEAQEKAEEYKGQGVTMAAERLADARKDAEAILADARERADRLLADARRELEEARREATRITELAEAHARGWMASAGLNPWAVPPPLPHYAPVPPGAGGGHDLLPAPVNARRELMVYRPSLMPAMPPGDDDEIEDAAEVELVDDDEVARHRLDDDADFASGVQAAHPPPPHTVHAEPARPWASSGQVHCAAVAVSAVPPGGRDDDWRGDVQQLHLRRSLYLILQEAFDMAGIGWLRCRSYDRGDSVLVLLPPDLAPDLLANTLIDGTRVGLRRYNRRSSESSRLRLRAALHMGIVNFDAAGATGTSLDHLEQLLKAPEFVSACGDSAGDLALITSDYVYENVIRHYAELMDCHEFRPMRVGGAGGLDAWGYFPTALCGGHSAAALDGAAARKELARLRVGDHEVVIGSDGSTITACEAPPPAVRKRTRPSGRAVPDSVPVLLDAEMRRLANWLDEGVPVLVWGRAGAGKSTLLRRFAGHRAASGGDVVSLSAAGMAIDDIVQTLYRSCYEADRHRPGPDRMRLLMGAVRALIVVDDFGGSAADAERLLNMVPASEVVVASRTRLDWERGRALEVRELTEQAALALLDRRLRGRVRGSDRDASARLCRIAQRNPRAILQTAAALRITGGRSGPADFGAVTRLLTDGLTPDARAVLQVLRTLEGTPVPPGLLARLAGVPDGRSALAWLRRMHLAQPAGPGYVATVQPDTVQSETGQPDTVQPDTGPAAAVAPEPPPRPADYARPLTRWSRPAETRQIGEAAAVIVVVLADAVRQGSHAAALELARAVAPALGATLRWDAWRRVLALGGEAARSAGAARDAAYFDGEDLVRRRALGQVADTDAAAEKTTTSDGAAASGDRAPDEPETVTSRRRTANLATFVLTTLVLLVLAVPLVLRHSTDDRAKRSAAPHNAAQFTTAARPGSGAPVASAGPPSLAMREPAEAPSFAPILIVPATLTAGIPTTVALSGFSPGEQVRFWLEGSDVITLDSVTMSSAGWATAEIRQDAPPGRYVVLARGLTSGLTAQTKVRLM</sequence>
<dbReference type="SUPFAM" id="SSF52540">
    <property type="entry name" value="P-loop containing nucleoside triphosphate hydrolases"/>
    <property type="match status" value="1"/>
</dbReference>
<evidence type="ECO:0000256" key="3">
    <source>
        <dbReference type="SAM" id="Phobius"/>
    </source>
</evidence>
<feature type="region of interest" description="Disordered" evidence="2">
    <location>
        <begin position="1038"/>
        <end position="1077"/>
    </location>
</feature>
<evidence type="ECO:0000313" key="5">
    <source>
        <dbReference type="EMBL" id="MFD0688027.1"/>
    </source>
</evidence>
<feature type="region of interest" description="Disordered" evidence="2">
    <location>
        <begin position="847"/>
        <end position="881"/>
    </location>
</feature>
<keyword evidence="1" id="KW-0175">Coiled coil</keyword>
<comment type="caution">
    <text evidence="5">The sequence shown here is derived from an EMBL/GenBank/DDBJ whole genome shotgun (WGS) entry which is preliminary data.</text>
</comment>